<dbReference type="Pfam" id="PF01051">
    <property type="entry name" value="Rep3_N"/>
    <property type="match status" value="1"/>
</dbReference>
<sequence length="272" mass="31660">MRSSKTPKTSKAQSQNSNQISLFGNGTSHSVRQSLTQKVEDIKSENIKEFNELIIAQHDMNVYERRIFISLLENLPAAYRSIDSTSAIAIEPVMIDVRRIMDESGLIGQSGFSELKKATAEMIKHVCKIENAERYLQVSLLSSAEYFKKEGKIEIRIDPKLLPYLLRLKEDFETNQLAELMQFQSRYSQCFYELFKRESKQNSIVYIDIVRLRSLLGIEDVYERYNDVKRKVIQQAQRDLLPYPDVSFTFREKKVSGKVEGIFFYLKQMLPN</sequence>
<feature type="region of interest" description="Disordered" evidence="2">
    <location>
        <begin position="1"/>
        <end position="29"/>
    </location>
</feature>
<protein>
    <submittedName>
        <fullName evidence="4">Replication initiation protein</fullName>
    </submittedName>
</protein>
<dbReference type="InterPro" id="IPR036390">
    <property type="entry name" value="WH_DNA-bd_sf"/>
</dbReference>
<keyword evidence="5" id="KW-1185">Reference proteome</keyword>
<evidence type="ECO:0000313" key="5">
    <source>
        <dbReference type="Proteomes" id="UP001228581"/>
    </source>
</evidence>
<dbReference type="EMBL" id="JASJOT010000034">
    <property type="protein sequence ID" value="MDJ1497610.1"/>
    <property type="molecule type" value="Genomic_DNA"/>
</dbReference>
<proteinExistence type="inferred from homology"/>
<name>A0ABT7CV12_9BACT</name>
<evidence type="ECO:0000256" key="1">
    <source>
        <dbReference type="ARBA" id="ARBA00038283"/>
    </source>
</evidence>
<dbReference type="InterPro" id="IPR000525">
    <property type="entry name" value="Initiator_Rep_WH1"/>
</dbReference>
<organism evidence="4 5">
    <name type="scientific">Xanthocytophaga flava</name>
    <dbReference type="NCBI Taxonomy" id="3048013"/>
    <lineage>
        <taxon>Bacteria</taxon>
        <taxon>Pseudomonadati</taxon>
        <taxon>Bacteroidota</taxon>
        <taxon>Cytophagia</taxon>
        <taxon>Cytophagales</taxon>
        <taxon>Rhodocytophagaceae</taxon>
        <taxon>Xanthocytophaga</taxon>
    </lineage>
</organism>
<dbReference type="SUPFAM" id="SSF46785">
    <property type="entry name" value="Winged helix' DNA-binding domain"/>
    <property type="match status" value="2"/>
</dbReference>
<accession>A0ABT7CV12</accession>
<dbReference type="RefSeq" id="WP_314003310.1">
    <property type="nucleotide sequence ID" value="NZ_JASJOT010000034.1"/>
</dbReference>
<dbReference type="Proteomes" id="UP001228581">
    <property type="component" value="Unassembled WGS sequence"/>
</dbReference>
<dbReference type="Gene3D" id="1.10.10.10">
    <property type="entry name" value="Winged helix-like DNA-binding domain superfamily/Winged helix DNA-binding domain"/>
    <property type="match status" value="2"/>
</dbReference>
<dbReference type="InterPro" id="IPR036388">
    <property type="entry name" value="WH-like_DNA-bd_sf"/>
</dbReference>
<reference evidence="4 5" key="1">
    <citation type="submission" date="2023-05" db="EMBL/GenBank/DDBJ databases">
        <authorList>
            <person name="Zhang X."/>
        </authorList>
    </citation>
    <scope>NUCLEOTIDE SEQUENCE [LARGE SCALE GENOMIC DNA]</scope>
    <source>
        <strain evidence="4 5">DM2B3-1</strain>
    </source>
</reference>
<comment type="caution">
    <text evidence="4">The sequence shown here is derived from an EMBL/GenBank/DDBJ whole genome shotgun (WGS) entry which is preliminary data.</text>
</comment>
<evidence type="ECO:0000259" key="3">
    <source>
        <dbReference type="Pfam" id="PF01051"/>
    </source>
</evidence>
<feature type="domain" description="Initiator Rep protein WH1" evidence="3">
    <location>
        <begin position="47"/>
        <end position="196"/>
    </location>
</feature>
<gene>
    <name evidence="4" type="ORF">QNI19_32020</name>
</gene>
<evidence type="ECO:0000256" key="2">
    <source>
        <dbReference type="SAM" id="MobiDB-lite"/>
    </source>
</evidence>
<evidence type="ECO:0000313" key="4">
    <source>
        <dbReference type="EMBL" id="MDJ1497610.1"/>
    </source>
</evidence>
<comment type="similarity">
    <text evidence="1">Belongs to the initiator RepB protein family.</text>
</comment>
<dbReference type="Pfam" id="PF21205">
    <property type="entry name" value="Rep3_C"/>
    <property type="match status" value="1"/>
</dbReference>